<dbReference type="InterPro" id="IPR049625">
    <property type="entry name" value="Glyco_transf_61_cat"/>
</dbReference>
<evidence type="ECO:0000313" key="5">
    <source>
        <dbReference type="EMBL" id="MBK0403773.1"/>
    </source>
</evidence>
<keyword evidence="1" id="KW-0328">Glycosyltransferase</keyword>
<dbReference type="PANTHER" id="PTHR20961">
    <property type="entry name" value="GLYCOSYLTRANSFERASE"/>
    <property type="match status" value="1"/>
</dbReference>
<dbReference type="EMBL" id="JAEHFX010000006">
    <property type="protein sequence ID" value="MBK0403773.1"/>
    <property type="molecule type" value="Genomic_DNA"/>
</dbReference>
<keyword evidence="6" id="KW-1185">Reference proteome</keyword>
<organism evidence="5 6">
    <name type="scientific">Adhaeribacter terrigena</name>
    <dbReference type="NCBI Taxonomy" id="2793070"/>
    <lineage>
        <taxon>Bacteria</taxon>
        <taxon>Pseudomonadati</taxon>
        <taxon>Bacteroidota</taxon>
        <taxon>Cytophagia</taxon>
        <taxon>Cytophagales</taxon>
        <taxon>Hymenobacteraceae</taxon>
        <taxon>Adhaeribacter</taxon>
    </lineage>
</organism>
<sequence length="366" mass="42108">MALLRKTVLKILSAVNYYYRAVSVFHHAGKTVLRPAALVNFKENEQAFLTICAASFNLEPDYSRGMWQKEISVTKLPYAMLLGNSGAVVLHDKVVVESVLDQRRLSLSPAWRMPAFMLKKRKAGLYSSVFHFPWAETSNYHWFLDCLPRLVVLAQTVQEPLTLIVNANMPQFQFDTLNYVLKEFPHIDVAYIRKNEKWECEHFLMPSFVANNVSGYLPKEISSFLRNKILTGYRIDPKPPTRKIFISRSRASKRRIKNEVELLPVLERFGFEVVFPETLSYREQVALFHESRIIAGPHGAGFTNTFFAQNATVLELHPATAVKPHYFLLSKGLDLDYHYLIGSEADEKLDFEVSVEAFERKLQEIV</sequence>
<protein>
    <submittedName>
        <fullName evidence="5">Glycosyltransferase family 61 protein</fullName>
    </submittedName>
</protein>
<keyword evidence="3" id="KW-0325">Glycoprotein</keyword>
<evidence type="ECO:0000313" key="6">
    <source>
        <dbReference type="Proteomes" id="UP000644147"/>
    </source>
</evidence>
<feature type="domain" description="Glycosyltransferase 61 catalytic" evidence="4">
    <location>
        <begin position="140"/>
        <end position="313"/>
    </location>
</feature>
<evidence type="ECO:0000256" key="2">
    <source>
        <dbReference type="ARBA" id="ARBA00022679"/>
    </source>
</evidence>
<comment type="caution">
    <text evidence="5">The sequence shown here is derived from an EMBL/GenBank/DDBJ whole genome shotgun (WGS) entry which is preliminary data.</text>
</comment>
<keyword evidence="2" id="KW-0808">Transferase</keyword>
<evidence type="ECO:0000256" key="1">
    <source>
        <dbReference type="ARBA" id="ARBA00022676"/>
    </source>
</evidence>
<reference evidence="5 6" key="1">
    <citation type="submission" date="2020-12" db="EMBL/GenBank/DDBJ databases">
        <title>Bacterial novel species Adhaeribacter sp. BT258 isolated from soil.</title>
        <authorList>
            <person name="Jung H.-Y."/>
        </authorList>
    </citation>
    <scope>NUCLEOTIDE SEQUENCE [LARGE SCALE GENOMIC DNA]</scope>
    <source>
        <strain evidence="5 6">BT258</strain>
    </source>
</reference>
<gene>
    <name evidence="5" type="ORF">I5M27_12300</name>
</gene>
<accession>A0ABS1C540</accession>
<evidence type="ECO:0000259" key="4">
    <source>
        <dbReference type="Pfam" id="PF04577"/>
    </source>
</evidence>
<dbReference type="InterPro" id="IPR007657">
    <property type="entry name" value="Glycosyltransferase_61"/>
</dbReference>
<dbReference type="Pfam" id="PF04577">
    <property type="entry name" value="Glyco_transf_61"/>
    <property type="match status" value="1"/>
</dbReference>
<name>A0ABS1C540_9BACT</name>
<proteinExistence type="predicted"/>
<evidence type="ECO:0000256" key="3">
    <source>
        <dbReference type="ARBA" id="ARBA00023180"/>
    </source>
</evidence>
<dbReference type="RefSeq" id="WP_200506527.1">
    <property type="nucleotide sequence ID" value="NZ_JAEHFX010000006.1"/>
</dbReference>
<dbReference type="Proteomes" id="UP000644147">
    <property type="component" value="Unassembled WGS sequence"/>
</dbReference>